<dbReference type="EMBL" id="JAHLJV010000007">
    <property type="protein sequence ID" value="KAK1597617.1"/>
    <property type="molecule type" value="Genomic_DNA"/>
</dbReference>
<evidence type="ECO:0000313" key="2">
    <source>
        <dbReference type="EMBL" id="KAK1597617.1"/>
    </source>
</evidence>
<feature type="chain" id="PRO_5042137722" evidence="1">
    <location>
        <begin position="20"/>
        <end position="71"/>
    </location>
</feature>
<evidence type="ECO:0000313" key="3">
    <source>
        <dbReference type="Proteomes" id="UP001230504"/>
    </source>
</evidence>
<dbReference type="RefSeq" id="XP_060418389.1">
    <property type="nucleotide sequence ID" value="XM_060556873.1"/>
</dbReference>
<dbReference type="GeneID" id="85441113"/>
<dbReference type="AlphaFoldDB" id="A0AAD8V7Y0"/>
<name>A0AAD8V7Y0_9PEZI</name>
<evidence type="ECO:0000256" key="1">
    <source>
        <dbReference type="SAM" id="SignalP"/>
    </source>
</evidence>
<protein>
    <submittedName>
        <fullName evidence="2">Uncharacterized protein</fullName>
    </submittedName>
</protein>
<comment type="caution">
    <text evidence="2">The sequence shown here is derived from an EMBL/GenBank/DDBJ whole genome shotgun (WGS) entry which is preliminary data.</text>
</comment>
<dbReference type="Proteomes" id="UP001230504">
    <property type="component" value="Unassembled WGS sequence"/>
</dbReference>
<feature type="signal peptide" evidence="1">
    <location>
        <begin position="1"/>
        <end position="19"/>
    </location>
</feature>
<proteinExistence type="predicted"/>
<sequence>MRLLSQAHLITWILVETLARVHDLIYFAGGDAAIEHDQGWNIAILQPGQTTSSVNSAKVLGQYTHAGTWLL</sequence>
<keyword evidence="1" id="KW-0732">Signal</keyword>
<keyword evidence="3" id="KW-1185">Reference proteome</keyword>
<organism evidence="2 3">
    <name type="scientific">Colletotrichum navitas</name>
    <dbReference type="NCBI Taxonomy" id="681940"/>
    <lineage>
        <taxon>Eukaryota</taxon>
        <taxon>Fungi</taxon>
        <taxon>Dikarya</taxon>
        <taxon>Ascomycota</taxon>
        <taxon>Pezizomycotina</taxon>
        <taxon>Sordariomycetes</taxon>
        <taxon>Hypocreomycetidae</taxon>
        <taxon>Glomerellales</taxon>
        <taxon>Glomerellaceae</taxon>
        <taxon>Colletotrichum</taxon>
        <taxon>Colletotrichum graminicola species complex</taxon>
    </lineage>
</organism>
<accession>A0AAD8V7Y0</accession>
<gene>
    <name evidence="2" type="ORF">LY79DRAFT_540500</name>
</gene>
<reference evidence="2" key="1">
    <citation type="submission" date="2021-06" db="EMBL/GenBank/DDBJ databases">
        <title>Comparative genomics, transcriptomics and evolutionary studies reveal genomic signatures of adaptation to plant cell wall in hemibiotrophic fungi.</title>
        <authorList>
            <consortium name="DOE Joint Genome Institute"/>
            <person name="Baroncelli R."/>
            <person name="Diaz J.F."/>
            <person name="Benocci T."/>
            <person name="Peng M."/>
            <person name="Battaglia E."/>
            <person name="Haridas S."/>
            <person name="Andreopoulos W."/>
            <person name="Labutti K."/>
            <person name="Pangilinan J."/>
            <person name="Floch G.L."/>
            <person name="Makela M.R."/>
            <person name="Henrissat B."/>
            <person name="Grigoriev I.V."/>
            <person name="Crouch J.A."/>
            <person name="De Vries R.P."/>
            <person name="Sukno S.A."/>
            <person name="Thon M.R."/>
        </authorList>
    </citation>
    <scope>NUCLEOTIDE SEQUENCE</scope>
    <source>
        <strain evidence="2">CBS 125086</strain>
    </source>
</reference>